<dbReference type="PANTHER" id="PTHR12526:SF630">
    <property type="entry name" value="GLYCOSYLTRANSFERASE"/>
    <property type="match status" value="1"/>
</dbReference>
<dbReference type="AlphaFoldDB" id="A0A426U427"/>
<evidence type="ECO:0000259" key="1">
    <source>
        <dbReference type="Pfam" id="PF00534"/>
    </source>
</evidence>
<dbReference type="Pfam" id="PF00534">
    <property type="entry name" value="Glycos_transf_1"/>
    <property type="match status" value="1"/>
</dbReference>
<feature type="domain" description="Glycosyl transferase family 1" evidence="1">
    <location>
        <begin position="216"/>
        <end position="369"/>
    </location>
</feature>
<sequence>MACRRSFLTSWVYMHKQNPRIGIVVTSNGIGGAEKRFARLFNYLSAHSTRYTYTLLLPKKLKQLLCEQKILTDHQKQVVEIFDSFPGNLFNHYHRFKFFKYRLPGRLLLPILRRAWDAPQVQQVLAGFDLVHFCSAHPLQRIPHAKPVVLEEPDSASQASVSPLVFPWLAQGAFLSCLSPAIGAAYLQVAQDQAMRDRVRIAPCSFIDYASPYVAPKERLIVFLGRMETIKHPQIFIAAIELLAQQRQDFQAVMLGTGWLDHELDALIVRRGLTQRLQRFYHPDPYAFLSRAAIFVSIQQFDNYPSQALIEAMACGCMPIASAVGQTALLVSPDVGYCVPLTAQDLAAQLDHALQQFAQTVAMGEAARAKVLHEHTVQRYACYLEELYQDVFSAASA</sequence>
<dbReference type="CDD" id="cd03801">
    <property type="entry name" value="GT4_PimA-like"/>
    <property type="match status" value="1"/>
</dbReference>
<accession>A0A426U427</accession>
<dbReference type="EMBL" id="RSAS01000250">
    <property type="protein sequence ID" value="RRR74658.1"/>
    <property type="molecule type" value="Genomic_DNA"/>
</dbReference>
<dbReference type="InterPro" id="IPR001296">
    <property type="entry name" value="Glyco_trans_1"/>
</dbReference>
<dbReference type="Gene3D" id="3.40.50.2000">
    <property type="entry name" value="Glycogen Phosphorylase B"/>
    <property type="match status" value="1"/>
</dbReference>
<evidence type="ECO:0000313" key="3">
    <source>
        <dbReference type="Proteomes" id="UP000280307"/>
    </source>
</evidence>
<dbReference type="GO" id="GO:0016757">
    <property type="term" value="F:glycosyltransferase activity"/>
    <property type="evidence" value="ECO:0007669"/>
    <property type="project" value="InterPro"/>
</dbReference>
<comment type="caution">
    <text evidence="2">The sequence shown here is derived from an EMBL/GenBank/DDBJ whole genome shotgun (WGS) entry which is preliminary data.</text>
</comment>
<keyword evidence="2" id="KW-0808">Transferase</keyword>
<protein>
    <submittedName>
        <fullName evidence="2">Glycosyltransferase</fullName>
    </submittedName>
</protein>
<name>A0A426U427_9CHLR</name>
<reference evidence="2 3" key="1">
    <citation type="submission" date="2018-12" db="EMBL/GenBank/DDBJ databases">
        <title>Genome Sequence of Candidatus Viridilinea halotolerans isolated from saline sulfide-rich spring.</title>
        <authorList>
            <person name="Grouzdev D.S."/>
            <person name="Burganskaya E.I."/>
            <person name="Krutkina M.S."/>
            <person name="Sukhacheva M.V."/>
            <person name="Gorlenko V.M."/>
        </authorList>
    </citation>
    <scope>NUCLEOTIDE SEQUENCE [LARGE SCALE GENOMIC DNA]</scope>
    <source>
        <strain evidence="2">Chok-6</strain>
    </source>
</reference>
<dbReference type="Proteomes" id="UP000280307">
    <property type="component" value="Unassembled WGS sequence"/>
</dbReference>
<dbReference type="PANTHER" id="PTHR12526">
    <property type="entry name" value="GLYCOSYLTRANSFERASE"/>
    <property type="match status" value="1"/>
</dbReference>
<organism evidence="2 3">
    <name type="scientific">Candidatus Viridilinea halotolerans</name>
    <dbReference type="NCBI Taxonomy" id="2491704"/>
    <lineage>
        <taxon>Bacteria</taxon>
        <taxon>Bacillati</taxon>
        <taxon>Chloroflexota</taxon>
        <taxon>Chloroflexia</taxon>
        <taxon>Chloroflexales</taxon>
        <taxon>Chloroflexineae</taxon>
        <taxon>Oscillochloridaceae</taxon>
        <taxon>Candidatus Viridilinea</taxon>
    </lineage>
</organism>
<dbReference type="SUPFAM" id="SSF53756">
    <property type="entry name" value="UDP-Glycosyltransferase/glycogen phosphorylase"/>
    <property type="match status" value="1"/>
</dbReference>
<gene>
    <name evidence="2" type="ORF">EI684_06530</name>
</gene>
<proteinExistence type="predicted"/>
<evidence type="ECO:0000313" key="2">
    <source>
        <dbReference type="EMBL" id="RRR74658.1"/>
    </source>
</evidence>